<dbReference type="EMBL" id="GEEE01015951">
    <property type="protein sequence ID" value="JAP47274.1"/>
    <property type="molecule type" value="Transcribed_RNA"/>
</dbReference>
<name>A0A0X3P5M2_SCHSO</name>
<feature type="region of interest" description="Disordered" evidence="1">
    <location>
        <begin position="330"/>
        <end position="447"/>
    </location>
</feature>
<accession>A0A0X3P5M2</accession>
<evidence type="ECO:0000313" key="2">
    <source>
        <dbReference type="EMBL" id="JAP47274.1"/>
    </source>
</evidence>
<feature type="compositionally biased region" description="Polar residues" evidence="1">
    <location>
        <begin position="435"/>
        <end position="447"/>
    </location>
</feature>
<dbReference type="AlphaFoldDB" id="A0A0X3P5M2"/>
<feature type="compositionally biased region" description="Low complexity" evidence="1">
    <location>
        <begin position="384"/>
        <end position="401"/>
    </location>
</feature>
<feature type="compositionally biased region" description="Pro residues" evidence="1">
    <location>
        <begin position="531"/>
        <end position="542"/>
    </location>
</feature>
<feature type="compositionally biased region" description="Low complexity" evidence="1">
    <location>
        <begin position="350"/>
        <end position="361"/>
    </location>
</feature>
<feature type="compositionally biased region" description="Low complexity" evidence="1">
    <location>
        <begin position="621"/>
        <end position="658"/>
    </location>
</feature>
<gene>
    <name evidence="2" type="ORF">TR123747</name>
</gene>
<sequence length="759" mass="81835">MEEDFFDPDYLLPYIRPDRLSPDAFQRISELSKLKIPRHFLKKYVKTHFRATITKAQLRNFKDGLYKIPTSPPEKSPSANDLEDFVAVEEWPSARIPDEEIPSKFMEASHYTGQDMVRTSNDANHTNDITDEALADALDRANREQMIRLAVPRLGSRLSLWQLLILHCKVGETPEAIITLLLEEFLNFVKHVQDFLRRQLDRVATEFSPDSAHDGLWRKQQASPLNADVANSLHSSQLQKSPWQPRWIHKAVQNEEGVKSTSQKNPLITVTGGLVQVSTLNSSAILFPTHLPLHVLYSPPPPALFYFFEIETAEQAAILGLPHGGYRMRLPPDFVRPPPPPPKCSRADFSTSQQLASSLSSDIAGTAGSFASPSPGEGMSRSITPTTTSVPLSPTPSTQSTAVKTQASSSRSFTGNSNAPTKDPVADQSLPLAQPTPQTDTASQVAARTSTVLKHRFCLLPGLKKPLELPLPETGSSIPTDSQSIHVAPPDASSPPGPEFEKSPLKSVVASTPITPPISSSQSTSEQYPPVSEPPAEDPPISEPLSHSTSQTRLLTRDLGGPIPDEWISSGRFQPLVLDSGSPSPLVLEPASGGIFHRNTGCLVFRAPPGSSPLLLPPPLSNSTSKTPSSTVNFSSTDATTTVAISSSVSTPITPSPVGDSPLVPATNGSVTVPPKSPPEPPQKRQCTRDSPASSSSPPPPSNSLPQPSAALDQPLLKIERISASRVVVTRVDGARFMVDDGGNGLTQTTIETILQLGR</sequence>
<feature type="compositionally biased region" description="Polar residues" evidence="1">
    <location>
        <begin position="474"/>
        <end position="485"/>
    </location>
</feature>
<feature type="compositionally biased region" description="Low complexity" evidence="1">
    <location>
        <begin position="511"/>
        <end position="525"/>
    </location>
</feature>
<feature type="region of interest" description="Disordered" evidence="1">
    <location>
        <begin position="615"/>
        <end position="710"/>
    </location>
</feature>
<protein>
    <submittedName>
        <fullName evidence="2">Uncharacterized protein</fullName>
    </submittedName>
</protein>
<reference evidence="2" key="1">
    <citation type="submission" date="2016-01" db="EMBL/GenBank/DDBJ databases">
        <title>Reference transcriptome for the parasite Schistocephalus solidus: insights into the molecular evolution of parasitism.</title>
        <authorList>
            <person name="Hebert F.O."/>
            <person name="Grambauer S."/>
            <person name="Barber I."/>
            <person name="Landry C.R."/>
            <person name="Aubin-Horth N."/>
        </authorList>
    </citation>
    <scope>NUCLEOTIDE SEQUENCE</scope>
</reference>
<feature type="compositionally biased region" description="Pro residues" evidence="1">
    <location>
        <begin position="334"/>
        <end position="343"/>
    </location>
</feature>
<feature type="compositionally biased region" description="Polar residues" evidence="1">
    <location>
        <begin position="402"/>
        <end position="420"/>
    </location>
</feature>
<proteinExistence type="predicted"/>
<feature type="region of interest" description="Disordered" evidence="1">
    <location>
        <begin position="465"/>
        <end position="551"/>
    </location>
</feature>
<organism evidence="2">
    <name type="scientific">Schistocephalus solidus</name>
    <name type="common">Tapeworm</name>
    <dbReference type="NCBI Taxonomy" id="70667"/>
    <lineage>
        <taxon>Eukaryota</taxon>
        <taxon>Metazoa</taxon>
        <taxon>Spiralia</taxon>
        <taxon>Lophotrochozoa</taxon>
        <taxon>Platyhelminthes</taxon>
        <taxon>Cestoda</taxon>
        <taxon>Eucestoda</taxon>
        <taxon>Diphyllobothriidea</taxon>
        <taxon>Diphyllobothriidae</taxon>
        <taxon>Schistocephalus</taxon>
    </lineage>
</organism>
<evidence type="ECO:0000256" key="1">
    <source>
        <dbReference type="SAM" id="MobiDB-lite"/>
    </source>
</evidence>